<keyword evidence="7" id="KW-1185">Reference proteome</keyword>
<organism evidence="6 7">
    <name type="scientific">Gordonia lacunae</name>
    <dbReference type="NCBI Taxonomy" id="417102"/>
    <lineage>
        <taxon>Bacteria</taxon>
        <taxon>Bacillati</taxon>
        <taxon>Actinomycetota</taxon>
        <taxon>Actinomycetes</taxon>
        <taxon>Mycobacteriales</taxon>
        <taxon>Gordoniaceae</taxon>
        <taxon>Gordonia</taxon>
    </lineage>
</organism>
<evidence type="ECO:0000256" key="4">
    <source>
        <dbReference type="PROSITE-ProRule" id="PRU00335"/>
    </source>
</evidence>
<evidence type="ECO:0000256" key="3">
    <source>
        <dbReference type="ARBA" id="ARBA00023163"/>
    </source>
</evidence>
<evidence type="ECO:0000313" key="7">
    <source>
        <dbReference type="Proteomes" id="UP000194632"/>
    </source>
</evidence>
<dbReference type="GO" id="GO:0000976">
    <property type="term" value="F:transcription cis-regulatory region binding"/>
    <property type="evidence" value="ECO:0007669"/>
    <property type="project" value="TreeGrafter"/>
</dbReference>
<sequence>MTTRRRARSPRGSGEILAEEIIEAAGELLVENGEDTAMSIRAVANRVGVTPPSIYLHFADKEALLDAVCARYFERLDDEMAAASEGVDDAFERALSQGMAYVRFAVATPVLYRVAFGKPTPEGHPSKVDEVLAASAYSRFVATVTELADLGVFDPAEIADIVLEFWAAAHGIASLMLAKPGLAWGDDFARAESMLTAMFLGRAALGTGDGSDPTAVRGRLRALREGVN</sequence>
<dbReference type="InterPro" id="IPR050109">
    <property type="entry name" value="HTH-type_TetR-like_transc_reg"/>
</dbReference>
<dbReference type="InterPro" id="IPR025996">
    <property type="entry name" value="MT1864/Rv1816-like_C"/>
</dbReference>
<dbReference type="SUPFAM" id="SSF46689">
    <property type="entry name" value="Homeodomain-like"/>
    <property type="match status" value="1"/>
</dbReference>
<dbReference type="InterPro" id="IPR036271">
    <property type="entry name" value="Tet_transcr_reg_TetR-rel_C_sf"/>
</dbReference>
<dbReference type="PROSITE" id="PS50977">
    <property type="entry name" value="HTH_TETR_2"/>
    <property type="match status" value="1"/>
</dbReference>
<dbReference type="EMBL" id="NGFO01000022">
    <property type="protein sequence ID" value="OUC77274.1"/>
    <property type="molecule type" value="Genomic_DNA"/>
</dbReference>
<proteinExistence type="predicted"/>
<dbReference type="InterPro" id="IPR001647">
    <property type="entry name" value="HTH_TetR"/>
</dbReference>
<dbReference type="OrthoDB" id="8222629at2"/>
<name>A0A243Q728_9ACTN</name>
<evidence type="ECO:0000259" key="5">
    <source>
        <dbReference type="PROSITE" id="PS50977"/>
    </source>
</evidence>
<keyword evidence="1" id="KW-0805">Transcription regulation</keyword>
<reference evidence="6 7" key="1">
    <citation type="submission" date="2017-05" db="EMBL/GenBank/DDBJ databases">
        <title>Biotechnological potential of actinobacteria isolated from South African environments.</title>
        <authorList>
            <person name="Le Roes-Hill M."/>
            <person name="Prins A."/>
            <person name="Durrell K.A."/>
        </authorList>
    </citation>
    <scope>NUCLEOTIDE SEQUENCE [LARGE SCALE GENOMIC DNA]</scope>
    <source>
        <strain evidence="6">BS2</strain>
    </source>
</reference>
<dbReference type="PANTHER" id="PTHR30055:SF234">
    <property type="entry name" value="HTH-TYPE TRANSCRIPTIONAL REGULATOR BETI"/>
    <property type="match status" value="1"/>
</dbReference>
<evidence type="ECO:0000313" key="6">
    <source>
        <dbReference type="EMBL" id="OUC77274.1"/>
    </source>
</evidence>
<evidence type="ECO:0000256" key="1">
    <source>
        <dbReference type="ARBA" id="ARBA00023015"/>
    </source>
</evidence>
<dbReference type="InterPro" id="IPR009057">
    <property type="entry name" value="Homeodomain-like_sf"/>
</dbReference>
<comment type="caution">
    <text evidence="6">The sequence shown here is derived from an EMBL/GenBank/DDBJ whole genome shotgun (WGS) entry which is preliminary data.</text>
</comment>
<dbReference type="Gene3D" id="1.10.357.10">
    <property type="entry name" value="Tetracycline Repressor, domain 2"/>
    <property type="match status" value="1"/>
</dbReference>
<protein>
    <submittedName>
        <fullName evidence="6">TetR family transcriptional regulator</fullName>
    </submittedName>
</protein>
<dbReference type="PANTHER" id="PTHR30055">
    <property type="entry name" value="HTH-TYPE TRANSCRIPTIONAL REGULATOR RUTR"/>
    <property type="match status" value="1"/>
</dbReference>
<dbReference type="GO" id="GO:0003700">
    <property type="term" value="F:DNA-binding transcription factor activity"/>
    <property type="evidence" value="ECO:0007669"/>
    <property type="project" value="TreeGrafter"/>
</dbReference>
<dbReference type="Proteomes" id="UP000194632">
    <property type="component" value="Unassembled WGS sequence"/>
</dbReference>
<feature type="domain" description="HTH tetR-type" evidence="5">
    <location>
        <begin position="15"/>
        <end position="76"/>
    </location>
</feature>
<gene>
    <name evidence="6" type="ORF">CA982_17765</name>
</gene>
<evidence type="ECO:0000256" key="2">
    <source>
        <dbReference type="ARBA" id="ARBA00023125"/>
    </source>
</evidence>
<accession>A0A243Q728</accession>
<dbReference type="RefSeq" id="WP_086536602.1">
    <property type="nucleotide sequence ID" value="NZ_JBLKRZ010000015.1"/>
</dbReference>
<dbReference type="STRING" id="417102.CA982_17765"/>
<dbReference type="Pfam" id="PF00440">
    <property type="entry name" value="TetR_N"/>
    <property type="match status" value="1"/>
</dbReference>
<keyword evidence="3" id="KW-0804">Transcription</keyword>
<dbReference type="SUPFAM" id="SSF48498">
    <property type="entry name" value="Tetracyclin repressor-like, C-terminal domain"/>
    <property type="match status" value="1"/>
</dbReference>
<keyword evidence="2 4" id="KW-0238">DNA-binding</keyword>
<feature type="DNA-binding region" description="H-T-H motif" evidence="4">
    <location>
        <begin position="39"/>
        <end position="58"/>
    </location>
</feature>
<dbReference type="Pfam" id="PF13305">
    <property type="entry name" value="TetR_C_33"/>
    <property type="match status" value="1"/>
</dbReference>
<dbReference type="AlphaFoldDB" id="A0A243Q728"/>